<feature type="transmembrane region" description="Helical" evidence="6">
    <location>
        <begin position="348"/>
        <end position="369"/>
    </location>
</feature>
<feature type="compositionally biased region" description="Basic residues" evidence="5">
    <location>
        <begin position="109"/>
        <end position="127"/>
    </location>
</feature>
<dbReference type="PANTHER" id="PTHR22950">
    <property type="entry name" value="AMINO ACID TRANSPORTER"/>
    <property type="match status" value="1"/>
</dbReference>
<keyword evidence="10" id="KW-1185">Reference proteome</keyword>
<comment type="subcellular location">
    <subcellularLocation>
        <location evidence="1">Membrane</location>
        <topology evidence="1">Multi-pass membrane protein</topology>
    </subcellularLocation>
</comment>
<dbReference type="PANTHER" id="PTHR22950:SF349">
    <property type="entry name" value="AMINO ACID TRANSPORTER TRANSMEMBRANE DOMAIN-CONTAINING PROTEIN"/>
    <property type="match status" value="1"/>
</dbReference>
<evidence type="ECO:0000256" key="1">
    <source>
        <dbReference type="ARBA" id="ARBA00004141"/>
    </source>
</evidence>
<feature type="signal peptide" evidence="7">
    <location>
        <begin position="1"/>
        <end position="34"/>
    </location>
</feature>
<evidence type="ECO:0000256" key="5">
    <source>
        <dbReference type="SAM" id="MobiDB-lite"/>
    </source>
</evidence>
<feature type="transmembrane region" description="Helical" evidence="6">
    <location>
        <begin position="314"/>
        <end position="336"/>
    </location>
</feature>
<name>A0A212EQJ4_DANPL</name>
<feature type="transmembrane region" description="Helical" evidence="6">
    <location>
        <begin position="538"/>
        <end position="555"/>
    </location>
</feature>
<dbReference type="InterPro" id="IPR013057">
    <property type="entry name" value="AA_transpt_TM"/>
</dbReference>
<feature type="transmembrane region" description="Helical" evidence="6">
    <location>
        <begin position="251"/>
        <end position="274"/>
    </location>
</feature>
<feature type="chain" id="PRO_5012374601" evidence="7">
    <location>
        <begin position="35"/>
        <end position="627"/>
    </location>
</feature>
<evidence type="ECO:0000313" key="10">
    <source>
        <dbReference type="Proteomes" id="UP000007151"/>
    </source>
</evidence>
<dbReference type="Proteomes" id="UP000007151">
    <property type="component" value="Unassembled WGS sequence"/>
</dbReference>
<gene>
    <name evidence="9" type="ORF">KGM_203368</name>
</gene>
<dbReference type="eggNOG" id="KOG1304">
    <property type="taxonomic scope" value="Eukaryota"/>
</dbReference>
<accession>A0A212EQJ4</accession>
<keyword evidence="4 6" id="KW-0472">Membrane</keyword>
<sequence>MKAIYILKSVILNHLKKLPVVIFLLLCSLFLVNSQDVSETRDLADDGEDYDELGRKHRKKKKHQNNPCYGGYGRTFGDKFGHPDQTYISAPVTNYFFGCGGPVVPQHQGHGHGHGGHGHGGHGHGGHGHIGYGQHGGFNGPLNYGFNQGFNQPYPFAQHQYPFNGGYNVASAAASGFGNLVTTTDSYGEYQSREQIINLDSKVRSEDEPNPEHPHVTHPTSYMDTMLHLFRGNIGSGLLAMGDAFKNGGIIFSPIMTAILGVICVHAQHLLLNCSEEMYRKTKRDKPPGFADTVSLVFEYGPVTLRPLAPTMKILVNTFLCITQLGFCCVYIVFIANNVKMICDQRGLHIDLTIHMIFVIIPILLICMVRNLKYLTPFSTLANVMMALGVGAVLYEAVQDIPPVESRDYIAHWSQLPLYFGTAIYAFEGIGLVLPLKNEMRKPELFQKPLGVLNLGMVIVAGIFVTVGFFGYLKWGDEVAGSVTLNLNPANVLSTTVQVLITLAMLLTYPLQMYVPVAIMWPPLKKKYGKSSPVAKELGFRVLLVLLTFVLAESIPQLGLFISLVGAISSTTLALMFPPIIQLVSHYQNNNGLTVFITVKNLLIISLGLFIFVTGTYQSIASIVQAF</sequence>
<feature type="transmembrane region" description="Helical" evidence="6">
    <location>
        <begin position="593"/>
        <end position="613"/>
    </location>
</feature>
<evidence type="ECO:0000256" key="6">
    <source>
        <dbReference type="SAM" id="Phobius"/>
    </source>
</evidence>
<evidence type="ECO:0000313" key="9">
    <source>
        <dbReference type="EMBL" id="OWR43772.1"/>
    </source>
</evidence>
<evidence type="ECO:0000256" key="3">
    <source>
        <dbReference type="ARBA" id="ARBA00022989"/>
    </source>
</evidence>
<dbReference type="EMBL" id="AGBW02013268">
    <property type="protein sequence ID" value="OWR43772.1"/>
    <property type="molecule type" value="Genomic_DNA"/>
</dbReference>
<proteinExistence type="predicted"/>
<dbReference type="AlphaFoldDB" id="A0A212EQJ4"/>
<reference evidence="9 10" key="1">
    <citation type="journal article" date="2011" name="Cell">
        <title>The monarch butterfly genome yields insights into long-distance migration.</title>
        <authorList>
            <person name="Zhan S."/>
            <person name="Merlin C."/>
            <person name="Boore J.L."/>
            <person name="Reppert S.M."/>
        </authorList>
    </citation>
    <scope>NUCLEOTIDE SEQUENCE [LARGE SCALE GENOMIC DNA]</scope>
    <source>
        <strain evidence="9">F-2</strain>
    </source>
</reference>
<feature type="region of interest" description="Disordered" evidence="5">
    <location>
        <begin position="108"/>
        <end position="134"/>
    </location>
</feature>
<feature type="transmembrane region" description="Helical" evidence="6">
    <location>
        <begin position="381"/>
        <end position="398"/>
    </location>
</feature>
<feature type="region of interest" description="Disordered" evidence="5">
    <location>
        <begin position="45"/>
        <end position="67"/>
    </location>
</feature>
<feature type="transmembrane region" description="Helical" evidence="6">
    <location>
        <begin position="450"/>
        <end position="472"/>
    </location>
</feature>
<dbReference type="GO" id="GO:0015179">
    <property type="term" value="F:L-amino acid transmembrane transporter activity"/>
    <property type="evidence" value="ECO:0007669"/>
    <property type="project" value="TreeGrafter"/>
</dbReference>
<evidence type="ECO:0000256" key="2">
    <source>
        <dbReference type="ARBA" id="ARBA00022692"/>
    </source>
</evidence>
<keyword evidence="7" id="KW-0732">Signal</keyword>
<comment type="caution">
    <text evidence="9">The sequence shown here is derived from an EMBL/GenBank/DDBJ whole genome shotgun (WGS) entry which is preliminary data.</text>
</comment>
<keyword evidence="2 6" id="KW-0812">Transmembrane</keyword>
<evidence type="ECO:0000259" key="8">
    <source>
        <dbReference type="Pfam" id="PF01490"/>
    </source>
</evidence>
<feature type="transmembrane region" description="Helical" evidence="6">
    <location>
        <begin position="492"/>
        <end position="517"/>
    </location>
</feature>
<dbReference type="FunCoup" id="A0A212EQJ4">
    <property type="interactions" value="67"/>
</dbReference>
<dbReference type="InParanoid" id="A0A212EQJ4"/>
<dbReference type="KEGG" id="dpl:KGM_203368"/>
<feature type="domain" description="Amino acid transporter transmembrane" evidence="8">
    <location>
        <begin position="218"/>
        <end position="620"/>
    </location>
</feature>
<dbReference type="Pfam" id="PF01490">
    <property type="entry name" value="Aa_trans"/>
    <property type="match status" value="1"/>
</dbReference>
<feature type="transmembrane region" description="Helical" evidence="6">
    <location>
        <begin position="561"/>
        <end position="581"/>
    </location>
</feature>
<dbReference type="GO" id="GO:0005774">
    <property type="term" value="C:vacuolar membrane"/>
    <property type="evidence" value="ECO:0007669"/>
    <property type="project" value="TreeGrafter"/>
</dbReference>
<evidence type="ECO:0000256" key="7">
    <source>
        <dbReference type="SAM" id="SignalP"/>
    </source>
</evidence>
<keyword evidence="3 6" id="KW-1133">Transmembrane helix</keyword>
<protein>
    <submittedName>
        <fullName evidence="9">Proton-coupled amino acid transporter 4</fullName>
    </submittedName>
</protein>
<feature type="compositionally biased region" description="Basic residues" evidence="5">
    <location>
        <begin position="55"/>
        <end position="64"/>
    </location>
</feature>
<organism evidence="9 10">
    <name type="scientific">Danaus plexippus plexippus</name>
    <dbReference type="NCBI Taxonomy" id="278856"/>
    <lineage>
        <taxon>Eukaryota</taxon>
        <taxon>Metazoa</taxon>
        <taxon>Ecdysozoa</taxon>
        <taxon>Arthropoda</taxon>
        <taxon>Hexapoda</taxon>
        <taxon>Insecta</taxon>
        <taxon>Pterygota</taxon>
        <taxon>Neoptera</taxon>
        <taxon>Endopterygota</taxon>
        <taxon>Lepidoptera</taxon>
        <taxon>Glossata</taxon>
        <taxon>Ditrysia</taxon>
        <taxon>Papilionoidea</taxon>
        <taxon>Nymphalidae</taxon>
        <taxon>Danainae</taxon>
        <taxon>Danaini</taxon>
        <taxon>Danaina</taxon>
        <taxon>Danaus</taxon>
        <taxon>Danaus</taxon>
    </lineage>
</organism>
<feature type="transmembrane region" description="Helical" evidence="6">
    <location>
        <begin position="418"/>
        <end position="438"/>
    </location>
</feature>
<evidence type="ECO:0000256" key="4">
    <source>
        <dbReference type="ARBA" id="ARBA00023136"/>
    </source>
</evidence>